<name>A0A9D4TF46_CHLVU</name>
<dbReference type="InterPro" id="IPR001098">
    <property type="entry name" value="DNA-dir_DNA_pol_A_palm_dom"/>
</dbReference>
<dbReference type="PRINTS" id="PR00868">
    <property type="entry name" value="DNAPOLI"/>
</dbReference>
<dbReference type="GO" id="GO:0006261">
    <property type="term" value="P:DNA-templated DNA replication"/>
    <property type="evidence" value="ECO:0007669"/>
    <property type="project" value="InterPro"/>
</dbReference>
<feature type="compositionally biased region" description="Low complexity" evidence="1">
    <location>
        <begin position="525"/>
        <end position="534"/>
    </location>
</feature>
<dbReference type="InterPro" id="IPR002298">
    <property type="entry name" value="DNA_polymerase_A"/>
</dbReference>
<reference evidence="3" key="1">
    <citation type="journal article" date="2019" name="Plant J.">
        <title>Chlorella vulgaris genome assembly and annotation reveals the molecular basis for metabolic acclimation to high light conditions.</title>
        <authorList>
            <person name="Cecchin M."/>
            <person name="Marcolungo L."/>
            <person name="Rossato M."/>
            <person name="Girolomoni L."/>
            <person name="Cosentino E."/>
            <person name="Cuine S."/>
            <person name="Li-Beisson Y."/>
            <person name="Delledonne M."/>
            <person name="Ballottari M."/>
        </authorList>
    </citation>
    <scope>NUCLEOTIDE SEQUENCE</scope>
    <source>
        <strain evidence="3">211/11P</strain>
    </source>
</reference>
<feature type="compositionally biased region" description="Polar residues" evidence="1">
    <location>
        <begin position="62"/>
        <end position="82"/>
    </location>
</feature>
<comment type="caution">
    <text evidence="3">The sequence shown here is derived from an EMBL/GenBank/DDBJ whole genome shotgun (WGS) entry which is preliminary data.</text>
</comment>
<keyword evidence="4" id="KW-1185">Reference proteome</keyword>
<dbReference type="CDD" id="cd08638">
    <property type="entry name" value="DNA_pol_A_theta"/>
    <property type="match status" value="1"/>
</dbReference>
<dbReference type="OrthoDB" id="2320933at2759"/>
<evidence type="ECO:0000313" key="3">
    <source>
        <dbReference type="EMBL" id="KAI3424092.1"/>
    </source>
</evidence>
<feature type="region of interest" description="Disordered" evidence="1">
    <location>
        <begin position="56"/>
        <end position="144"/>
    </location>
</feature>
<feature type="compositionally biased region" description="Low complexity" evidence="1">
    <location>
        <begin position="555"/>
        <end position="596"/>
    </location>
</feature>
<dbReference type="Proteomes" id="UP001055712">
    <property type="component" value="Unassembled WGS sequence"/>
</dbReference>
<dbReference type="SMART" id="SM00482">
    <property type="entry name" value="POLAc"/>
    <property type="match status" value="1"/>
</dbReference>
<dbReference type="GO" id="GO:0006302">
    <property type="term" value="P:double-strand break repair"/>
    <property type="evidence" value="ECO:0007669"/>
    <property type="project" value="TreeGrafter"/>
</dbReference>
<dbReference type="Gene3D" id="1.20.1060.10">
    <property type="entry name" value="Taq DNA Polymerase, Chain T, domain 4"/>
    <property type="match status" value="1"/>
</dbReference>
<feature type="compositionally biased region" description="Low complexity" evidence="1">
    <location>
        <begin position="105"/>
        <end position="119"/>
    </location>
</feature>
<accession>A0A9D4TF46</accession>
<dbReference type="GO" id="GO:0003677">
    <property type="term" value="F:DNA binding"/>
    <property type="evidence" value="ECO:0007669"/>
    <property type="project" value="InterPro"/>
</dbReference>
<evidence type="ECO:0000256" key="1">
    <source>
        <dbReference type="SAM" id="MobiDB-lite"/>
    </source>
</evidence>
<feature type="domain" description="DNA-directed DNA polymerase family A palm" evidence="2">
    <location>
        <begin position="1120"/>
        <end position="1332"/>
    </location>
</feature>
<feature type="region of interest" description="Disordered" evidence="1">
    <location>
        <begin position="210"/>
        <end position="230"/>
    </location>
</feature>
<dbReference type="InterPro" id="IPR043502">
    <property type="entry name" value="DNA/RNA_pol_sf"/>
</dbReference>
<reference evidence="3" key="2">
    <citation type="submission" date="2020-11" db="EMBL/GenBank/DDBJ databases">
        <authorList>
            <person name="Cecchin M."/>
            <person name="Marcolungo L."/>
            <person name="Rossato M."/>
            <person name="Girolomoni L."/>
            <person name="Cosentino E."/>
            <person name="Cuine S."/>
            <person name="Li-Beisson Y."/>
            <person name="Delledonne M."/>
            <person name="Ballottari M."/>
        </authorList>
    </citation>
    <scope>NUCLEOTIDE SEQUENCE</scope>
    <source>
        <strain evidence="3">211/11P</strain>
        <tissue evidence="3">Whole cell</tissue>
    </source>
</reference>
<feature type="region of interest" description="Disordered" evidence="1">
    <location>
        <begin position="343"/>
        <end position="456"/>
    </location>
</feature>
<dbReference type="Pfam" id="PF00476">
    <property type="entry name" value="DNA_pol_A"/>
    <property type="match status" value="1"/>
</dbReference>
<feature type="compositionally biased region" description="Low complexity" evidence="1">
    <location>
        <begin position="343"/>
        <end position="436"/>
    </location>
</feature>
<protein>
    <recommendedName>
        <fullName evidence="2">DNA-directed DNA polymerase family A palm domain-containing protein</fullName>
    </recommendedName>
</protein>
<dbReference type="PANTHER" id="PTHR10133:SF62">
    <property type="entry name" value="DNA POLYMERASE THETA"/>
    <property type="match status" value="1"/>
</dbReference>
<dbReference type="Gene3D" id="3.30.70.370">
    <property type="match status" value="1"/>
</dbReference>
<feature type="region of interest" description="Disordered" evidence="1">
    <location>
        <begin position="249"/>
        <end position="289"/>
    </location>
</feature>
<organism evidence="3 4">
    <name type="scientific">Chlorella vulgaris</name>
    <name type="common">Green alga</name>
    <dbReference type="NCBI Taxonomy" id="3077"/>
    <lineage>
        <taxon>Eukaryota</taxon>
        <taxon>Viridiplantae</taxon>
        <taxon>Chlorophyta</taxon>
        <taxon>core chlorophytes</taxon>
        <taxon>Trebouxiophyceae</taxon>
        <taxon>Chlorellales</taxon>
        <taxon>Chlorellaceae</taxon>
        <taxon>Chlorella clade</taxon>
        <taxon>Chlorella</taxon>
    </lineage>
</organism>
<evidence type="ECO:0000259" key="2">
    <source>
        <dbReference type="SMART" id="SM00482"/>
    </source>
</evidence>
<feature type="region of interest" description="Disordered" evidence="1">
    <location>
        <begin position="495"/>
        <end position="610"/>
    </location>
</feature>
<dbReference type="Gene3D" id="1.10.150.20">
    <property type="entry name" value="5' to 3' exonuclease, C-terminal subdomain"/>
    <property type="match status" value="1"/>
</dbReference>
<feature type="compositionally biased region" description="Gly residues" evidence="1">
    <location>
        <begin position="125"/>
        <end position="137"/>
    </location>
</feature>
<gene>
    <name evidence="3" type="ORF">D9Q98_009454</name>
</gene>
<dbReference type="PANTHER" id="PTHR10133">
    <property type="entry name" value="DNA POLYMERASE I"/>
    <property type="match status" value="1"/>
</dbReference>
<dbReference type="SUPFAM" id="SSF56672">
    <property type="entry name" value="DNA/RNA polymerases"/>
    <property type="match status" value="1"/>
</dbReference>
<feature type="compositionally biased region" description="Low complexity" evidence="1">
    <location>
        <begin position="249"/>
        <end position="267"/>
    </location>
</feature>
<dbReference type="GO" id="GO:0003887">
    <property type="term" value="F:DNA-directed DNA polymerase activity"/>
    <property type="evidence" value="ECO:0007669"/>
    <property type="project" value="InterPro"/>
</dbReference>
<proteinExistence type="predicted"/>
<evidence type="ECO:0000313" key="4">
    <source>
        <dbReference type="Proteomes" id="UP001055712"/>
    </source>
</evidence>
<dbReference type="EMBL" id="SIDB01000013">
    <property type="protein sequence ID" value="KAI3424092.1"/>
    <property type="molecule type" value="Genomic_DNA"/>
</dbReference>
<sequence>MQKRCYAFGAVPQAAAARWLRCASSHAAGAPLSAAALALSSSQAAAAASSDLARLMAAPHQPRSSTWSPAAANSNPGSTHVQQPAASHSPGSPPPHTLTEARSWAPAAAEAAPKLAPRPGTLARGSGGSAGSWGGGRQAVQASGNTAEWGSLQHRVLHHKAEEQVAISTCAVEKMAGWQVPPHPSAQHAQHSTAAATCHEAEELFAVQAGSSSPGHGFQQPPQQPQQAGAACFGRHTIVLPAEIHAFQPHQHPPQQQLQQHQPHIQQRPGSAQFGGGNGSNSGMDPAAAAASLHGWPPAAAAGGYATESMQYAEQEWQQLPKPQQQWQEQPLPQQLWQEPQAPQQLWHEQPQPQQQWQEQPQTQQQWQEQPQPQPQHWPGNMNPQQQWQQGQGPVQQWQEQQEQPQQWHEKPQAQQQWKEQPLQQEQWQEQQGPHQHQLRALQPASPKPDPNAAVLPSVGALLPAAEKQGQAAAGGGGARSAQPKLRQAVLLGSGSFTVPPEPAEPSAWNTAPGALQPANKQRTKQQQKQAQPKQKPKPKQPQAAMSGRSRPGNEAAAASDAAAAAGGGEASDLGGAAQQPPAAKKQRRTATPAARGSGGGGGAAAAAAAAGGAGPGREVLLVGPWPEVVDAVSSEGFARFTADMQQAASYSIGLLSIDGTGSQFHSTLEPPSKTQLQSIKAAAVAAAGGKKPRASGKGKGSAAAAAAPAAARSGGGGAAGPAAAVAAAVAASAPVALCLLPVQEDSQTGQGVPGATLFFLPLAEGVWGGHEVGKEAAVQGRDMAAQLLANTDGAVVLAFNMQGVLRQLHAAGVTVPAPQHLTLADPRLLAWLLEPQLLQGGEKEITDYELWQLAERHLPAGGTPAAAAAPESAPGPAVAAWDAAVGTGGGGGGGGGGGPLHRMRLALSAAVQLGDALYAQLSGVQLPMEAAQLEMQMAALLAEMEQAGLGFDPWLLRQGGQVARDRMAAIEQECEGLAGRPFNLASPSQLAEVLYNVLKLPHPATRGRASAKSHLPTDEPALQALKPLSPVPALVLEYRGLLNFTSKWVDADWCRALTGGYPSPEAYAAAHPASGGWPRVHCCWHQTSTATGRLSSSAPNLQAVTKYQVEAAGAQELVRVRDAFVAPRGCLFLAADYSQMELRVLAHLSGDPALLALLQQAGTAGDAFKHIAARWLGSGDVDRVSEEERQKAKCVTYGIIYGQTAYGLSQTSRPLAISVNAAKGLIASFLAHFKGVAAFIETTKAAARAQGGVCTMAGRRRPIPGLASQSSSERAEGERKAVNTTIQGSAADLMKQCMLNWRAWQESQGMPHARIVAQLHDELLVEVDATNLSVACVAQELRRVMEGVVQLRVPLVVKISAGERWGSMAAVE</sequence>
<dbReference type="FunFam" id="1.10.150.20:FF:000002">
    <property type="entry name" value="DNA polymerase I"/>
    <property type="match status" value="1"/>
</dbReference>